<keyword evidence="5" id="KW-1185">Reference proteome</keyword>
<gene>
    <name evidence="4" type="ORF">SAMN05216221_0990</name>
</gene>
<accession>A0A1H1P638</accession>
<keyword evidence="1" id="KW-0479">Metal-binding</keyword>
<evidence type="ECO:0000313" key="4">
    <source>
        <dbReference type="EMBL" id="SDS06520.1"/>
    </source>
</evidence>
<organism evidence="4 5">
    <name type="scientific">Pseudomonas oryzae</name>
    <dbReference type="NCBI Taxonomy" id="1392877"/>
    <lineage>
        <taxon>Bacteria</taxon>
        <taxon>Pseudomonadati</taxon>
        <taxon>Pseudomonadota</taxon>
        <taxon>Gammaproteobacteria</taxon>
        <taxon>Pseudomonadales</taxon>
        <taxon>Pseudomonadaceae</taxon>
        <taxon>Pseudomonas</taxon>
    </lineage>
</organism>
<feature type="domain" description="Class II aldolase/adducin N-terminal" evidence="3">
    <location>
        <begin position="32"/>
        <end position="209"/>
    </location>
</feature>
<keyword evidence="2" id="KW-0456">Lyase</keyword>
<dbReference type="Proteomes" id="UP000243359">
    <property type="component" value="Chromosome I"/>
</dbReference>
<dbReference type="PANTHER" id="PTHR22789:SF0">
    <property type="entry name" value="3-OXO-TETRONATE 4-PHOSPHATE DECARBOXYLASE-RELATED"/>
    <property type="match status" value="1"/>
</dbReference>
<reference evidence="5" key="1">
    <citation type="submission" date="2016-10" db="EMBL/GenBank/DDBJ databases">
        <authorList>
            <person name="Varghese N."/>
            <person name="Submissions S."/>
        </authorList>
    </citation>
    <scope>NUCLEOTIDE SEQUENCE [LARGE SCALE GENOMIC DNA]</scope>
    <source>
        <strain evidence="5">KCTC 32247</strain>
    </source>
</reference>
<dbReference type="InterPro" id="IPR001303">
    <property type="entry name" value="Aldolase_II/adducin_N"/>
</dbReference>
<dbReference type="EMBL" id="LT629751">
    <property type="protein sequence ID" value="SDS06520.1"/>
    <property type="molecule type" value="Genomic_DNA"/>
</dbReference>
<evidence type="ECO:0000256" key="2">
    <source>
        <dbReference type="ARBA" id="ARBA00023239"/>
    </source>
</evidence>
<name>A0A1H1P638_9PSED</name>
<dbReference type="GO" id="GO:0016832">
    <property type="term" value="F:aldehyde-lyase activity"/>
    <property type="evidence" value="ECO:0007669"/>
    <property type="project" value="TreeGrafter"/>
</dbReference>
<dbReference type="InterPro" id="IPR036409">
    <property type="entry name" value="Aldolase_II/adducin_N_sf"/>
</dbReference>
<evidence type="ECO:0000256" key="1">
    <source>
        <dbReference type="ARBA" id="ARBA00022723"/>
    </source>
</evidence>
<dbReference type="InterPro" id="IPR050197">
    <property type="entry name" value="Aldolase_class_II_sugar_metab"/>
</dbReference>
<dbReference type="Gene3D" id="3.40.225.10">
    <property type="entry name" value="Class II aldolase/adducin N-terminal domain"/>
    <property type="match status" value="1"/>
</dbReference>
<dbReference type="SUPFAM" id="SSF53639">
    <property type="entry name" value="AraD/HMP-PK domain-like"/>
    <property type="match status" value="1"/>
</dbReference>
<dbReference type="SMART" id="SM01007">
    <property type="entry name" value="Aldolase_II"/>
    <property type="match status" value="1"/>
</dbReference>
<dbReference type="RefSeq" id="WP_090347887.1">
    <property type="nucleotide sequence ID" value="NZ_LT629751.1"/>
</dbReference>
<dbReference type="GO" id="GO:0046872">
    <property type="term" value="F:metal ion binding"/>
    <property type="evidence" value="ECO:0007669"/>
    <property type="project" value="UniProtKB-KW"/>
</dbReference>
<evidence type="ECO:0000313" key="5">
    <source>
        <dbReference type="Proteomes" id="UP000243359"/>
    </source>
</evidence>
<dbReference type="OrthoDB" id="5500703at2"/>
<dbReference type="AlphaFoldDB" id="A0A1H1P638"/>
<dbReference type="Pfam" id="PF00596">
    <property type="entry name" value="Aldolase_II"/>
    <property type="match status" value="1"/>
</dbReference>
<dbReference type="STRING" id="1392877.SAMN05216221_0990"/>
<proteinExistence type="predicted"/>
<dbReference type="GO" id="GO:0019323">
    <property type="term" value="P:pentose catabolic process"/>
    <property type="evidence" value="ECO:0007669"/>
    <property type="project" value="TreeGrafter"/>
</dbReference>
<evidence type="ECO:0000259" key="3">
    <source>
        <dbReference type="SMART" id="SM01007"/>
    </source>
</evidence>
<dbReference type="PANTHER" id="PTHR22789">
    <property type="entry name" value="FUCULOSE PHOSPHATE ALDOLASE"/>
    <property type="match status" value="1"/>
</dbReference>
<dbReference type="GO" id="GO:0005829">
    <property type="term" value="C:cytosol"/>
    <property type="evidence" value="ECO:0007669"/>
    <property type="project" value="TreeGrafter"/>
</dbReference>
<protein>
    <submittedName>
        <fullName evidence="4">Ribulose-5-phosphate 4-epimerase/Fuculose-1-phosphate aldolase</fullName>
    </submittedName>
</protein>
<sequence>MLRTEGINAHLLEKFTPNPGARPLLPELSPKAQVALMCRILRREGWDDHIAGHITVRQPDGTVLTNPWELAWDELRASDIVTLDRHGKILDSDWNVTPALGLHLQLHELRPDANVVIHNHARWSGIWADLQQVPPVYDQSGAYCGVELPLYDDYAGTFEKQQTSLSAAEALGDAKWALLANHGSLVVGRDLRQAHLRVVTLEWRCRRAYEVKLAGGGRPLADEVVERLAIADANGFPFLWEAMARRELRNDPSVLE</sequence>